<dbReference type="Proteomes" id="UP000295258">
    <property type="component" value="Unassembled WGS sequence"/>
</dbReference>
<dbReference type="InterPro" id="IPR036259">
    <property type="entry name" value="MFS_trans_sf"/>
</dbReference>
<keyword evidence="4" id="KW-1185">Reference proteome</keyword>
<accession>A0A4R4V9Q7</accession>
<feature type="transmembrane region" description="Helical" evidence="2">
    <location>
        <begin position="255"/>
        <end position="273"/>
    </location>
</feature>
<organism evidence="3 4">
    <name type="scientific">Nonomuraea deserti</name>
    <dbReference type="NCBI Taxonomy" id="1848322"/>
    <lineage>
        <taxon>Bacteria</taxon>
        <taxon>Bacillati</taxon>
        <taxon>Actinomycetota</taxon>
        <taxon>Actinomycetes</taxon>
        <taxon>Streptosporangiales</taxon>
        <taxon>Streptosporangiaceae</taxon>
        <taxon>Nonomuraea</taxon>
    </lineage>
</organism>
<dbReference type="Pfam" id="PF07690">
    <property type="entry name" value="MFS_1"/>
    <property type="match status" value="1"/>
</dbReference>
<feature type="transmembrane region" description="Helical" evidence="2">
    <location>
        <begin position="285"/>
        <end position="302"/>
    </location>
</feature>
<dbReference type="PANTHER" id="PTHR23542">
    <property type="match status" value="1"/>
</dbReference>
<dbReference type="AlphaFoldDB" id="A0A4R4V9Q7"/>
<feature type="transmembrane region" description="Helical" evidence="2">
    <location>
        <begin position="80"/>
        <end position="99"/>
    </location>
</feature>
<keyword evidence="2" id="KW-1133">Transmembrane helix</keyword>
<gene>
    <name evidence="3" type="ORF">E1292_32605</name>
</gene>
<dbReference type="GO" id="GO:0022857">
    <property type="term" value="F:transmembrane transporter activity"/>
    <property type="evidence" value="ECO:0007669"/>
    <property type="project" value="InterPro"/>
</dbReference>
<feature type="transmembrane region" description="Helical" evidence="2">
    <location>
        <begin position="372"/>
        <end position="392"/>
    </location>
</feature>
<feature type="transmembrane region" description="Helical" evidence="2">
    <location>
        <begin position="174"/>
        <end position="193"/>
    </location>
</feature>
<feature type="compositionally biased region" description="Basic and acidic residues" evidence="1">
    <location>
        <begin position="406"/>
        <end position="416"/>
    </location>
</feature>
<feature type="transmembrane region" description="Helical" evidence="2">
    <location>
        <begin position="48"/>
        <end position="68"/>
    </location>
</feature>
<dbReference type="RefSeq" id="WP_132599940.1">
    <property type="nucleotide sequence ID" value="NZ_SMKO01000119.1"/>
</dbReference>
<dbReference type="SUPFAM" id="SSF103473">
    <property type="entry name" value="MFS general substrate transporter"/>
    <property type="match status" value="1"/>
</dbReference>
<reference evidence="3 4" key="1">
    <citation type="submission" date="2019-03" db="EMBL/GenBank/DDBJ databases">
        <title>Draft genome sequences of novel Actinobacteria.</title>
        <authorList>
            <person name="Sahin N."/>
            <person name="Ay H."/>
            <person name="Saygin H."/>
        </authorList>
    </citation>
    <scope>NUCLEOTIDE SEQUENCE [LARGE SCALE GENOMIC DNA]</scope>
    <source>
        <strain evidence="3 4">KC310</strain>
    </source>
</reference>
<dbReference type="InterPro" id="IPR011701">
    <property type="entry name" value="MFS"/>
</dbReference>
<sequence>MLPATYRTLLRTPGATAFFSSATAGRVGMAMTSLGLVWLVHGRTGSYAVAGLVTGAFAVAEALAGPQLGRLIDRFGQTRVLPPVLLAHAVAVAALLALVAGGSPVWLMTATGAVAGATIPQLGALSAARWSALLRGGRTTELPAAFALESLANGLAYLAGPVVISAVGASGHPAIGSALAAVLVVAGGLAFAVQRRTAPSAASEARDRRLANRSLLRPGFAVLVGINLAIGVFFGAMQVSVTALAVEHGAPAAAAPLYAASSCGGLLTGWLYGLRRRRAAPRAQLALATSALAGACLPLLMADSLPGAGVAIALTGTMISPILVVATVLTESAVHRHALTQAFTWLNSASAAGSAAAAAASGRAVDAVGAHGGFAIASAATATMMVLGLAGWRALRVRGEPVVGDRGGRPRRERQPEAGGATEP</sequence>
<feature type="transmembrane region" description="Helical" evidence="2">
    <location>
        <begin position="146"/>
        <end position="168"/>
    </location>
</feature>
<feature type="transmembrane region" description="Helical" evidence="2">
    <location>
        <begin position="342"/>
        <end position="360"/>
    </location>
</feature>
<dbReference type="PANTHER" id="PTHR23542:SF1">
    <property type="entry name" value="MAJOR FACILITATOR SUPERFAMILY (MFS) PROFILE DOMAIN-CONTAINING PROTEIN"/>
    <property type="match status" value="1"/>
</dbReference>
<feature type="transmembrane region" description="Helical" evidence="2">
    <location>
        <begin position="214"/>
        <end position="235"/>
    </location>
</feature>
<evidence type="ECO:0000256" key="1">
    <source>
        <dbReference type="SAM" id="MobiDB-lite"/>
    </source>
</evidence>
<feature type="region of interest" description="Disordered" evidence="1">
    <location>
        <begin position="401"/>
        <end position="424"/>
    </location>
</feature>
<keyword evidence="2" id="KW-0812">Transmembrane</keyword>
<keyword evidence="2" id="KW-0472">Membrane</keyword>
<evidence type="ECO:0000313" key="3">
    <source>
        <dbReference type="EMBL" id="TDC99192.1"/>
    </source>
</evidence>
<feature type="transmembrane region" description="Helical" evidence="2">
    <location>
        <begin position="308"/>
        <end position="330"/>
    </location>
</feature>
<name>A0A4R4V9Q7_9ACTN</name>
<protein>
    <submittedName>
        <fullName evidence="3">MFS transporter</fullName>
    </submittedName>
</protein>
<comment type="caution">
    <text evidence="3">The sequence shown here is derived from an EMBL/GenBank/DDBJ whole genome shotgun (WGS) entry which is preliminary data.</text>
</comment>
<evidence type="ECO:0000313" key="4">
    <source>
        <dbReference type="Proteomes" id="UP000295258"/>
    </source>
</evidence>
<dbReference type="Gene3D" id="1.20.1250.20">
    <property type="entry name" value="MFS general substrate transporter like domains"/>
    <property type="match status" value="1"/>
</dbReference>
<dbReference type="EMBL" id="SMKO01000119">
    <property type="protein sequence ID" value="TDC99192.1"/>
    <property type="molecule type" value="Genomic_DNA"/>
</dbReference>
<proteinExistence type="predicted"/>
<evidence type="ECO:0000256" key="2">
    <source>
        <dbReference type="SAM" id="Phobius"/>
    </source>
</evidence>